<dbReference type="STRING" id="1123231.SAMN02745189_01314"/>
<keyword evidence="4" id="KW-0408">Iron</keyword>
<dbReference type="InterPro" id="IPR019903">
    <property type="entry name" value="RIC_family"/>
</dbReference>
<feature type="domain" description="Hemerythrin-like" evidence="5">
    <location>
        <begin position="84"/>
        <end position="225"/>
    </location>
</feature>
<accession>A0A1M7F2T8</accession>
<dbReference type="Pfam" id="PF01814">
    <property type="entry name" value="Hemerythrin"/>
    <property type="match status" value="1"/>
</dbReference>
<name>A0A1M7F2T8_9BACL</name>
<organism evidence="6 7">
    <name type="scientific">Lacicoccus alkaliphilus DSM 16010</name>
    <dbReference type="NCBI Taxonomy" id="1123231"/>
    <lineage>
        <taxon>Bacteria</taxon>
        <taxon>Bacillati</taxon>
        <taxon>Bacillota</taxon>
        <taxon>Bacilli</taxon>
        <taxon>Bacillales</taxon>
        <taxon>Salinicoccaceae</taxon>
        <taxon>Lacicoccus</taxon>
    </lineage>
</organism>
<evidence type="ECO:0000256" key="4">
    <source>
        <dbReference type="ARBA" id="ARBA00023004"/>
    </source>
</evidence>
<protein>
    <submittedName>
        <fullName evidence="6">Regulator of cell morphogenesis and NO signaling</fullName>
    </submittedName>
</protein>
<evidence type="ECO:0000259" key="5">
    <source>
        <dbReference type="Pfam" id="PF01814"/>
    </source>
</evidence>
<comment type="subcellular location">
    <subcellularLocation>
        <location evidence="1">Cytoplasm</location>
    </subcellularLocation>
</comment>
<dbReference type="PANTHER" id="PTHR36438:SF1">
    <property type="entry name" value="IRON-SULFUR CLUSTER REPAIR PROTEIN YTFE"/>
    <property type="match status" value="1"/>
</dbReference>
<keyword evidence="2" id="KW-0963">Cytoplasm</keyword>
<dbReference type="AlphaFoldDB" id="A0A1M7F2T8"/>
<dbReference type="GO" id="GO:0046872">
    <property type="term" value="F:metal ion binding"/>
    <property type="evidence" value="ECO:0007669"/>
    <property type="project" value="UniProtKB-KW"/>
</dbReference>
<dbReference type="RefSeq" id="WP_072709603.1">
    <property type="nucleotide sequence ID" value="NZ_FRCF01000004.1"/>
</dbReference>
<dbReference type="Proteomes" id="UP000184206">
    <property type="component" value="Unassembled WGS sequence"/>
</dbReference>
<dbReference type="Gene3D" id="1.20.120.520">
    <property type="entry name" value="nmb1532 protein domain like"/>
    <property type="match status" value="1"/>
</dbReference>
<reference evidence="6 7" key="1">
    <citation type="submission" date="2016-11" db="EMBL/GenBank/DDBJ databases">
        <authorList>
            <person name="Jaros S."/>
            <person name="Januszkiewicz K."/>
            <person name="Wedrychowicz H."/>
        </authorList>
    </citation>
    <scope>NUCLEOTIDE SEQUENCE [LARGE SCALE GENOMIC DNA]</scope>
    <source>
        <strain evidence="6 7">DSM 16010</strain>
    </source>
</reference>
<evidence type="ECO:0000313" key="7">
    <source>
        <dbReference type="Proteomes" id="UP000184206"/>
    </source>
</evidence>
<keyword evidence="3" id="KW-0479">Metal-binding</keyword>
<dbReference type="OrthoDB" id="9797132at2"/>
<dbReference type="InterPro" id="IPR012312">
    <property type="entry name" value="Hemerythrin-like"/>
</dbReference>
<evidence type="ECO:0000256" key="2">
    <source>
        <dbReference type="ARBA" id="ARBA00022490"/>
    </source>
</evidence>
<dbReference type="GO" id="GO:0005737">
    <property type="term" value="C:cytoplasm"/>
    <property type="evidence" value="ECO:0007669"/>
    <property type="project" value="UniProtKB-SubCell"/>
</dbReference>
<dbReference type="PANTHER" id="PTHR36438">
    <property type="entry name" value="IRON-SULFUR CLUSTER REPAIR PROTEIN YTFE"/>
    <property type="match status" value="1"/>
</dbReference>
<sequence length="234" mass="27551">MKSITPDMTLKEIVKEVPRSGDMFRELRVDFVLNGDKVLRDVAEEKGLSEDNLLYEINGMEPVNEDGIDIKYMDEKSILKYIERKYHEDLKDELPVLETYLEKAVKQNKKDQPELEEVEELFKKVKAEVLEHIDQEERTAFKMLENYIDNPNPHLFEALKPYLTSLKGEHETFTQRFYEVRALTNDYTPHSNATGDLRLVFQRLEKLEKDTFNHLFLEGDLLFDAVYEKKDAAL</sequence>
<evidence type="ECO:0000256" key="1">
    <source>
        <dbReference type="ARBA" id="ARBA00004496"/>
    </source>
</evidence>
<keyword evidence="7" id="KW-1185">Reference proteome</keyword>
<evidence type="ECO:0000313" key="6">
    <source>
        <dbReference type="EMBL" id="SHL98341.1"/>
    </source>
</evidence>
<gene>
    <name evidence="6" type="ORF">SAMN02745189_01314</name>
</gene>
<proteinExistence type="predicted"/>
<evidence type="ECO:0000256" key="3">
    <source>
        <dbReference type="ARBA" id="ARBA00022723"/>
    </source>
</evidence>
<dbReference type="EMBL" id="FRCF01000004">
    <property type="protein sequence ID" value="SHL98341.1"/>
    <property type="molecule type" value="Genomic_DNA"/>
</dbReference>